<comment type="caution">
    <text evidence="2">The sequence shown here is derived from an EMBL/GenBank/DDBJ whole genome shotgun (WGS) entry which is preliminary data.</text>
</comment>
<accession>A0A8B2ZH33</accession>
<protein>
    <submittedName>
        <fullName evidence="2">Uncharacterized protein</fullName>
    </submittedName>
</protein>
<dbReference type="AlphaFoldDB" id="A0A8B2ZH33"/>
<dbReference type="Proteomes" id="UP000261016">
    <property type="component" value="Unassembled WGS sequence"/>
</dbReference>
<proteinExistence type="predicted"/>
<name>A0A8B2ZH33_STAWA</name>
<organism evidence="2 3">
    <name type="scientific">Staphylococcus warneri</name>
    <dbReference type="NCBI Taxonomy" id="1292"/>
    <lineage>
        <taxon>Bacteria</taxon>
        <taxon>Bacillati</taxon>
        <taxon>Bacillota</taxon>
        <taxon>Bacilli</taxon>
        <taxon>Bacillales</taxon>
        <taxon>Staphylococcaceae</taxon>
        <taxon>Staphylococcus</taxon>
    </lineage>
</organism>
<evidence type="ECO:0000313" key="3">
    <source>
        <dbReference type="Proteomes" id="UP000261016"/>
    </source>
</evidence>
<evidence type="ECO:0000256" key="1">
    <source>
        <dbReference type="SAM" id="Phobius"/>
    </source>
</evidence>
<keyword evidence="1" id="KW-1133">Transmembrane helix</keyword>
<sequence>MRKSRKIEGYSKKDSKRIIKASKILKDIQSSNKGKQDTDIFTMARNVNTEKDNAFSRLISISGYVFLIAFITFMIAWLLQIDVFHIGGIAFVCIIILVLLFNRYTIRLPIKHLYWLLVKQLSKGAEGIHYEQTKYYLVTLYLFVSSGWVAITILKTNTDKDILITMILSGITAMLGVLIGTGNELWINSKLSKIEKTDNTKIESDIKESKIFCIIMLGFFWFISMAIIGASTLVESNQNKKINIKESKIEISDKANKNKAHLNTSQSYIMLNNGKVYRFIDDNDVSISKSELKSLYQKGNIYHIKSNDDKDIEIKLDNGKSYELEETE</sequence>
<feature type="transmembrane region" description="Helical" evidence="1">
    <location>
        <begin position="135"/>
        <end position="156"/>
    </location>
</feature>
<feature type="transmembrane region" description="Helical" evidence="1">
    <location>
        <begin position="58"/>
        <end position="77"/>
    </location>
</feature>
<gene>
    <name evidence="2" type="ORF">DXC19_11685</name>
</gene>
<keyword evidence="1" id="KW-0472">Membrane</keyword>
<dbReference type="EMBL" id="QSTD01000009">
    <property type="protein sequence ID" value="RGM28338.1"/>
    <property type="molecule type" value="Genomic_DNA"/>
</dbReference>
<dbReference type="RefSeq" id="WP_117725993.1">
    <property type="nucleotide sequence ID" value="NZ_CABMFV010000009.1"/>
</dbReference>
<evidence type="ECO:0000313" key="2">
    <source>
        <dbReference type="EMBL" id="RGM28338.1"/>
    </source>
</evidence>
<reference evidence="2 3" key="1">
    <citation type="submission" date="2018-08" db="EMBL/GenBank/DDBJ databases">
        <title>A genome reference for cultivated species of the human gut microbiota.</title>
        <authorList>
            <person name="Zou Y."/>
            <person name="Xue W."/>
            <person name="Luo G."/>
        </authorList>
    </citation>
    <scope>NUCLEOTIDE SEQUENCE [LARGE SCALE GENOMIC DNA]</scope>
    <source>
        <strain evidence="2 3">OM08-17AT</strain>
    </source>
</reference>
<feature type="transmembrane region" description="Helical" evidence="1">
    <location>
        <begin position="162"/>
        <end position="186"/>
    </location>
</feature>
<keyword evidence="1" id="KW-0812">Transmembrane</keyword>
<feature type="transmembrane region" description="Helical" evidence="1">
    <location>
        <begin position="83"/>
        <end position="101"/>
    </location>
</feature>
<feature type="transmembrane region" description="Helical" evidence="1">
    <location>
        <begin position="211"/>
        <end position="234"/>
    </location>
</feature>